<evidence type="ECO:0000313" key="7">
    <source>
        <dbReference type="Proteomes" id="UP000507163"/>
    </source>
</evidence>
<accession>A0A077YEA3</accession>
<evidence type="ECO:0000313" key="2">
    <source>
        <dbReference type="EMBL" id="SCM03180.1"/>
    </source>
</evidence>
<proteinExistence type="predicted"/>
<reference evidence="4" key="2">
    <citation type="submission" date="2014-05" db="EMBL/GenBank/DDBJ databases">
        <authorList>
            <person name="Aslett M.A."/>
            <person name="De Silva N."/>
        </authorList>
    </citation>
    <scope>NUCLEOTIDE SEQUENCE</scope>
    <source>
        <strain evidence="4">AS</strain>
    </source>
</reference>
<evidence type="ECO:0000313" key="5">
    <source>
        <dbReference type="Proteomes" id="UP000071118"/>
    </source>
</evidence>
<dbReference type="AlphaFoldDB" id="A0A077YEA3"/>
<dbReference type="KEGG" id="pcb:PCHAS_1040800"/>
<dbReference type="RefSeq" id="XP_016655682.1">
    <property type="nucleotide sequence ID" value="XM_016798480.1"/>
</dbReference>
<keyword evidence="1" id="KW-0175">Coiled coil</keyword>
<sequence length="452" mass="54454">MEKESVDVEISNDTTKKKENEENCSIYIENNILEAYDIFSNAYESSDNLSFVDSEEDASSKNLENSKKKNILSLTVHNIINIYPNNERNREFKKYKLAFHYCLLCSTNVQQKKLEEKRKKEFEEEKKILEEKKKIYDEKRQKKLEIYNIKKKKNKLVEREKYNKENIDYNYLMILNYFEFLMKNNKSQDIYFSFHDLYISPMRLYFFSNINVNDIYYLDLSRKWLSDNYIPAVLDLCLQKNVKILNLSYNKITSNGLDHFITFFSKNKYLFSLNMEGNDLTNKGQKCENANNFFDAIKNSKVMKILNIANSNMDMNNGDAVCTMLKMNKSIIKMNFENNNFTHDQNRRIIEHLARNKELCIKQAQIEKEENDKMEKEENYMRTYIMSLECSIIEIENKERRKNLNKMIYISMWRDQIKKKEVYEDEIHESLEKEHEKRIKLSQKKKKKKKKV</sequence>
<dbReference type="VEuPathDB" id="PlasmoDB:PCHAS_1040800"/>
<evidence type="ECO:0000256" key="1">
    <source>
        <dbReference type="SAM" id="Coils"/>
    </source>
</evidence>
<dbReference type="SUPFAM" id="SSF52047">
    <property type="entry name" value="RNI-like"/>
    <property type="match status" value="1"/>
</dbReference>
<reference evidence="6 7" key="3">
    <citation type="submission" date="2016-08" db="EMBL/GenBank/DDBJ databases">
        <authorList>
            <consortium name="Pathogen Informatics"/>
        </authorList>
    </citation>
    <scope>NUCLEOTIDE SEQUENCE [LARGE SCALE GENOMIC DNA]</scope>
    <source>
        <strain evidence="2 7">AJ</strain>
        <strain evidence="4">AS</strain>
        <strain evidence="3 6">CB</strain>
    </source>
</reference>
<evidence type="ECO:0008006" key="8">
    <source>
        <dbReference type="Google" id="ProtNLM"/>
    </source>
</evidence>
<dbReference type="EMBL" id="LT608176">
    <property type="protein sequence ID" value="SCM03180.1"/>
    <property type="molecule type" value="Genomic_DNA"/>
</dbReference>
<dbReference type="Proteomes" id="UP000071118">
    <property type="component" value="Chromosome 10"/>
</dbReference>
<feature type="coiled-coil region" evidence="1">
    <location>
        <begin position="111"/>
        <end position="139"/>
    </location>
</feature>
<protein>
    <recommendedName>
        <fullName evidence="8">Leucine-rich repeat protein</fullName>
    </recommendedName>
</protein>
<organism evidence="3 6">
    <name type="scientific">Plasmodium chabaudi chabaudi</name>
    <dbReference type="NCBI Taxonomy" id="31271"/>
    <lineage>
        <taxon>Eukaryota</taxon>
        <taxon>Sar</taxon>
        <taxon>Alveolata</taxon>
        <taxon>Apicomplexa</taxon>
        <taxon>Aconoidasida</taxon>
        <taxon>Haemosporida</taxon>
        <taxon>Plasmodiidae</taxon>
        <taxon>Plasmodium</taxon>
        <taxon>Plasmodium (Vinckeia)</taxon>
    </lineage>
</organism>
<dbReference type="InterPro" id="IPR032675">
    <property type="entry name" value="LRR_dom_sf"/>
</dbReference>
<dbReference type="Proteomes" id="UP000507163">
    <property type="component" value="Chromosome 10"/>
</dbReference>
<gene>
    <name evidence="2" type="ORF">PCHAJ_000260100</name>
    <name evidence="4" type="ORF">PCHAS_1040800</name>
    <name evidence="3" type="ORF">PCHCB_000260900</name>
</gene>
<reference evidence="4 5" key="1">
    <citation type="journal article" date="2014" name="BMC Biol.">
        <title>A comprehensive evaluation of rodent malaria parasite genomes and gene expression.</title>
        <authorList>
            <person name="Otto T.D."/>
            <person name="Bohme U."/>
            <person name="Jackson A.P."/>
            <person name="Hunt M."/>
            <person name="Franke-Fayard B."/>
            <person name="Hoeijmakers W.A."/>
            <person name="Religa A.A."/>
            <person name="Robertson L."/>
            <person name="Sanders M."/>
            <person name="Ogun S.A."/>
            <person name="Cunningham D."/>
            <person name="Erhart A."/>
            <person name="Billker O."/>
            <person name="Khan S.M."/>
            <person name="Stunnenberg H.G."/>
            <person name="Langhorne J."/>
            <person name="Holder A.A."/>
            <person name="Waters A.P."/>
            <person name="Newbold C.I."/>
            <person name="Pain A."/>
            <person name="Berriman M."/>
            <person name="Janse C.J."/>
        </authorList>
    </citation>
    <scope>NUCLEOTIDE SEQUENCE [LARGE SCALE GENOMIC DNA]</scope>
    <source>
        <strain evidence="4 5">AS</strain>
    </source>
</reference>
<dbReference type="EMBL" id="LT608162">
    <property type="protein sequence ID" value="SCM06049.1"/>
    <property type="molecule type" value="Genomic_DNA"/>
</dbReference>
<dbReference type="OrthoDB" id="418974at2759"/>
<name>A0A077YEA3_PLACU</name>
<evidence type="ECO:0000313" key="4">
    <source>
        <dbReference type="EMBL" id="VTZ66744.1"/>
    </source>
</evidence>
<dbReference type="EMBL" id="LK022887">
    <property type="protein sequence ID" value="VTZ66744.1"/>
    <property type="molecule type" value="Genomic_DNA"/>
</dbReference>
<evidence type="ECO:0000313" key="6">
    <source>
        <dbReference type="Proteomes" id="UP000195489"/>
    </source>
</evidence>
<evidence type="ECO:0000313" key="3">
    <source>
        <dbReference type="EMBL" id="SCM06049.1"/>
    </source>
</evidence>
<dbReference type="GeneID" id="27794872"/>
<dbReference type="Gene3D" id="3.80.10.10">
    <property type="entry name" value="Ribonuclease Inhibitor"/>
    <property type="match status" value="1"/>
</dbReference>
<keyword evidence="5" id="KW-1185">Reference proteome</keyword>
<dbReference type="Proteomes" id="UP000195489">
    <property type="component" value="Chromosome 10"/>
</dbReference>